<comment type="pathway">
    <text evidence="2">Carbohydrate biosynthesis; Calvin cycle.</text>
</comment>
<comment type="similarity">
    <text evidence="3 9 10">Belongs to the FBPase class 1 family.</text>
</comment>
<evidence type="ECO:0000256" key="10">
    <source>
        <dbReference type="RuleBase" id="RU000508"/>
    </source>
</evidence>
<evidence type="ECO:0000259" key="12">
    <source>
        <dbReference type="Pfam" id="PF18913"/>
    </source>
</evidence>
<dbReference type="GO" id="GO:0005986">
    <property type="term" value="P:sucrose biosynthetic process"/>
    <property type="evidence" value="ECO:0007669"/>
    <property type="project" value="TreeGrafter"/>
</dbReference>
<feature type="binding site" evidence="9">
    <location>
        <position position="192"/>
    </location>
    <ligand>
        <name>substrate</name>
    </ligand>
</feature>
<dbReference type="FunFam" id="3.40.190.80:FF:000011">
    <property type="entry name" value="Fructose-1,6-bisphosphatase class 1"/>
    <property type="match status" value="1"/>
</dbReference>
<evidence type="ECO:0000256" key="2">
    <source>
        <dbReference type="ARBA" id="ARBA00005215"/>
    </source>
</evidence>
<dbReference type="Proteomes" id="UP000238392">
    <property type="component" value="Unassembled WGS sequence"/>
</dbReference>
<feature type="binding site" evidence="9">
    <location>
        <position position="264"/>
    </location>
    <ligand>
        <name>Mg(2+)</name>
        <dbReference type="ChEBI" id="CHEBI:18420"/>
        <label>2</label>
    </ligand>
</feature>
<feature type="binding site" evidence="9">
    <location>
        <position position="103"/>
    </location>
    <ligand>
        <name>Mg(2+)</name>
        <dbReference type="ChEBI" id="CHEBI:18420"/>
        <label>1</label>
    </ligand>
</feature>
<dbReference type="PROSITE" id="PS00124">
    <property type="entry name" value="FBPASE"/>
    <property type="match status" value="1"/>
</dbReference>
<evidence type="ECO:0000313" key="13">
    <source>
        <dbReference type="EMBL" id="PRY87685.1"/>
    </source>
</evidence>
<keyword evidence="8 9" id="KW-0119">Carbohydrate metabolism</keyword>
<dbReference type="Pfam" id="PF00316">
    <property type="entry name" value="FBPase"/>
    <property type="match status" value="1"/>
</dbReference>
<comment type="caution">
    <text evidence="13">The sequence shown here is derived from an EMBL/GenBank/DDBJ whole genome shotgun (WGS) entry which is preliminary data.</text>
</comment>
<dbReference type="GO" id="GO:0000287">
    <property type="term" value="F:magnesium ion binding"/>
    <property type="evidence" value="ECO:0007669"/>
    <property type="project" value="UniProtKB-UniRule"/>
</dbReference>
<dbReference type="Gene3D" id="3.40.190.80">
    <property type="match status" value="1"/>
</dbReference>
<dbReference type="SUPFAM" id="SSF56655">
    <property type="entry name" value="Carbohydrate phosphatase"/>
    <property type="match status" value="1"/>
</dbReference>
<comment type="caution">
    <text evidence="9">Lacks conserved residue(s) required for the propagation of feature annotation.</text>
</comment>
<evidence type="ECO:0000256" key="6">
    <source>
        <dbReference type="ARBA" id="ARBA00022801"/>
    </source>
</evidence>
<dbReference type="InterPro" id="IPR044015">
    <property type="entry name" value="FBPase_C_dom"/>
</dbReference>
<feature type="binding site" evidence="9">
    <location>
        <begin position="104"/>
        <end position="107"/>
    </location>
    <ligand>
        <name>substrate</name>
    </ligand>
</feature>
<dbReference type="GO" id="GO:0006094">
    <property type="term" value="P:gluconeogenesis"/>
    <property type="evidence" value="ECO:0007669"/>
    <property type="project" value="UniProtKB-UniRule"/>
</dbReference>
<dbReference type="GO" id="GO:0030388">
    <property type="term" value="P:fructose 1,6-bisphosphate metabolic process"/>
    <property type="evidence" value="ECO:0007669"/>
    <property type="project" value="TreeGrafter"/>
</dbReference>
<name>A0A2T0WLX5_9RHOB</name>
<dbReference type="CDD" id="cd00354">
    <property type="entry name" value="FBPase"/>
    <property type="match status" value="1"/>
</dbReference>
<evidence type="ECO:0000256" key="4">
    <source>
        <dbReference type="ARBA" id="ARBA00022490"/>
    </source>
</evidence>
<keyword evidence="5 9" id="KW-0479">Metal-binding</keyword>
<organism evidence="13 14">
    <name type="scientific">Donghicola tyrosinivorans</name>
    <dbReference type="NCBI Taxonomy" id="1652492"/>
    <lineage>
        <taxon>Bacteria</taxon>
        <taxon>Pseudomonadati</taxon>
        <taxon>Pseudomonadota</taxon>
        <taxon>Alphaproteobacteria</taxon>
        <taxon>Rhodobacterales</taxon>
        <taxon>Roseobacteraceae</taxon>
        <taxon>Donghicola</taxon>
    </lineage>
</organism>
<feature type="binding site" evidence="9">
    <location>
        <position position="104"/>
    </location>
    <ligand>
        <name>Mg(2+)</name>
        <dbReference type="ChEBI" id="CHEBI:18420"/>
        <label>2</label>
    </ligand>
</feature>
<dbReference type="InterPro" id="IPR028343">
    <property type="entry name" value="FBPtase"/>
</dbReference>
<keyword evidence="14" id="KW-1185">Reference proteome</keyword>
<evidence type="ECO:0000256" key="3">
    <source>
        <dbReference type="ARBA" id="ARBA00010941"/>
    </source>
</evidence>
<feature type="domain" description="Fructose-1-6-bisphosphatase class I N-terminal" evidence="11">
    <location>
        <begin position="16"/>
        <end position="175"/>
    </location>
</feature>
<dbReference type="InterPro" id="IPR000146">
    <property type="entry name" value="FBPase_class-1"/>
</dbReference>
<evidence type="ECO:0000256" key="5">
    <source>
        <dbReference type="ARBA" id="ARBA00022723"/>
    </source>
</evidence>
<accession>A0A2T0WLX5</accession>
<dbReference type="NCBIfam" id="NF006780">
    <property type="entry name" value="PRK09293.1-4"/>
    <property type="match status" value="1"/>
</dbReference>
<evidence type="ECO:0000313" key="14">
    <source>
        <dbReference type="Proteomes" id="UP000238392"/>
    </source>
</evidence>
<evidence type="ECO:0000256" key="9">
    <source>
        <dbReference type="HAMAP-Rule" id="MF_01855"/>
    </source>
</evidence>
<feature type="binding site" evidence="9">
    <location>
        <position position="101"/>
    </location>
    <ligand>
        <name>Mg(2+)</name>
        <dbReference type="ChEBI" id="CHEBI:18420"/>
        <label>1</label>
    </ligand>
</feature>
<comment type="catalytic activity">
    <reaction evidence="1 9">
        <text>beta-D-fructose 1,6-bisphosphate + H2O = beta-D-fructose 6-phosphate + phosphate</text>
        <dbReference type="Rhea" id="RHEA:11064"/>
        <dbReference type="ChEBI" id="CHEBI:15377"/>
        <dbReference type="ChEBI" id="CHEBI:32966"/>
        <dbReference type="ChEBI" id="CHEBI:43474"/>
        <dbReference type="ChEBI" id="CHEBI:57634"/>
        <dbReference type="EC" id="3.1.3.11"/>
    </reaction>
</comment>
<feature type="domain" description="Fructose-1-6-bisphosphatase class 1 C-terminal" evidence="12">
    <location>
        <begin position="182"/>
        <end position="315"/>
    </location>
</feature>
<feature type="binding site" evidence="9">
    <location>
        <position position="82"/>
    </location>
    <ligand>
        <name>Mg(2+)</name>
        <dbReference type="ChEBI" id="CHEBI:18420"/>
        <label>1</label>
    </ligand>
</feature>
<evidence type="ECO:0000256" key="8">
    <source>
        <dbReference type="ARBA" id="ARBA00023277"/>
    </source>
</evidence>
<protein>
    <recommendedName>
        <fullName evidence="9">Fructose-1,6-bisphosphatase class 1</fullName>
        <shortName evidence="9">FBPase class 1</shortName>
        <ecNumber evidence="9">3.1.3.11</ecNumber>
    </recommendedName>
    <alternativeName>
        <fullName evidence="9">D-fructose-1,6-bisphosphate 1-phosphohydrolase class 1</fullName>
    </alternativeName>
</protein>
<comment type="subunit">
    <text evidence="9">Homotetramer.</text>
</comment>
<dbReference type="PIRSF" id="PIRSF500210">
    <property type="entry name" value="FBPtase"/>
    <property type="match status" value="1"/>
</dbReference>
<sequence length="334" mass="35813">MLPMTHASRAPIPAPLRPVISALCDVAAGLSDTISRGPLGPALADSVGNNTDGDVQKALDVMADEAFAGALSGTGVRWYASEEREEVIEIDVNGALALAIDPLDGSSNIDANVSIGTIFGIQPATDDAEGTFLRDGNSLLASGYFIYGPQTALVVTFGDGVRQFIWDREARQFIEAETAPCIPDTSSEFAINASNYRHWPKPVRAYIDDCLAGAEGPRGKNFNMRWVASLVAETHRIMCRGGIFLYPSDGRKGYESGRLRLVYECAPIAFLVEQSGGKATTGTARVLDQVPAHLHARTPLIFGTADKVDRVATYYDLPDTEVSALFGNRGLFRA</sequence>
<dbReference type="GO" id="GO:0006002">
    <property type="term" value="P:fructose 6-phosphate metabolic process"/>
    <property type="evidence" value="ECO:0007669"/>
    <property type="project" value="TreeGrafter"/>
</dbReference>
<comment type="subcellular location">
    <subcellularLocation>
        <location evidence="9">Cytoplasm</location>
    </subcellularLocation>
</comment>
<keyword evidence="6 9" id="KW-0378">Hydrolase</keyword>
<keyword evidence="4 9" id="KW-0963">Cytoplasm</keyword>
<gene>
    <name evidence="9" type="primary">fbp</name>
    <name evidence="13" type="ORF">CLV74_1095</name>
</gene>
<dbReference type="PIRSF" id="PIRSF000904">
    <property type="entry name" value="FBPtase_SBPase"/>
    <property type="match status" value="1"/>
</dbReference>
<comment type="cofactor">
    <cofactor evidence="9">
        <name>Mg(2+)</name>
        <dbReference type="ChEBI" id="CHEBI:18420"/>
    </cofactor>
    <text evidence="9">Binds 2 magnesium ions per subunit.</text>
</comment>
<dbReference type="EMBL" id="PVTQ01000009">
    <property type="protein sequence ID" value="PRY87685.1"/>
    <property type="molecule type" value="Genomic_DNA"/>
</dbReference>
<dbReference type="InterPro" id="IPR033391">
    <property type="entry name" value="FBPase_N"/>
</dbReference>
<evidence type="ECO:0000259" key="11">
    <source>
        <dbReference type="Pfam" id="PF00316"/>
    </source>
</evidence>
<dbReference type="NCBIfam" id="NF006779">
    <property type="entry name" value="PRK09293.1-3"/>
    <property type="match status" value="1"/>
</dbReference>
<dbReference type="AlphaFoldDB" id="A0A2T0WLX5"/>
<reference evidence="13 14" key="1">
    <citation type="submission" date="2018-03" db="EMBL/GenBank/DDBJ databases">
        <title>Genomic Encyclopedia of Archaeal and Bacterial Type Strains, Phase II (KMG-II): from individual species to whole genera.</title>
        <authorList>
            <person name="Goeker M."/>
        </authorList>
    </citation>
    <scope>NUCLEOTIDE SEQUENCE [LARGE SCALE GENOMIC DNA]</scope>
    <source>
        <strain evidence="13 14">DSM 100212</strain>
    </source>
</reference>
<feature type="binding site" evidence="9">
    <location>
        <position position="101"/>
    </location>
    <ligand>
        <name>Mg(2+)</name>
        <dbReference type="ChEBI" id="CHEBI:18420"/>
        <label>2</label>
    </ligand>
</feature>
<keyword evidence="7 9" id="KW-0460">Magnesium</keyword>
<evidence type="ECO:0000256" key="7">
    <source>
        <dbReference type="ARBA" id="ARBA00022842"/>
    </source>
</evidence>
<dbReference type="EC" id="3.1.3.11" evidence="9"/>
<dbReference type="GO" id="GO:0006000">
    <property type="term" value="P:fructose metabolic process"/>
    <property type="evidence" value="ECO:0007669"/>
    <property type="project" value="TreeGrafter"/>
</dbReference>
<dbReference type="PANTHER" id="PTHR11556">
    <property type="entry name" value="FRUCTOSE-1,6-BISPHOSPHATASE-RELATED"/>
    <property type="match status" value="1"/>
</dbReference>
<dbReference type="GO" id="GO:0042132">
    <property type="term" value="F:fructose 1,6-bisphosphate 1-phosphatase activity"/>
    <property type="evidence" value="ECO:0007669"/>
    <property type="project" value="UniProtKB-UniRule"/>
</dbReference>
<dbReference type="PANTHER" id="PTHR11556:SF35">
    <property type="entry name" value="SEDOHEPTULOSE-1,7-BISPHOSPHATASE, CHLOROPLASTIC"/>
    <property type="match status" value="1"/>
</dbReference>
<dbReference type="Pfam" id="PF18913">
    <property type="entry name" value="FBPase_C"/>
    <property type="match status" value="1"/>
</dbReference>
<dbReference type="PRINTS" id="PR00115">
    <property type="entry name" value="F16BPHPHTASE"/>
</dbReference>
<dbReference type="GO" id="GO:0005829">
    <property type="term" value="C:cytosol"/>
    <property type="evidence" value="ECO:0007669"/>
    <property type="project" value="TreeGrafter"/>
</dbReference>
<proteinExistence type="inferred from homology"/>
<dbReference type="HAMAP" id="MF_01855">
    <property type="entry name" value="FBPase_class1"/>
    <property type="match status" value="1"/>
</dbReference>
<evidence type="ECO:0000256" key="1">
    <source>
        <dbReference type="ARBA" id="ARBA00001273"/>
    </source>
</evidence>
<dbReference type="InterPro" id="IPR020548">
    <property type="entry name" value="Fructose_bisphosphatase_AS"/>
</dbReference>
<dbReference type="Gene3D" id="3.30.540.10">
    <property type="entry name" value="Fructose-1,6-Bisphosphatase, subunit A, domain 1"/>
    <property type="match status" value="1"/>
</dbReference>